<evidence type="ECO:0000256" key="1">
    <source>
        <dbReference type="SAM" id="MobiDB-lite"/>
    </source>
</evidence>
<feature type="region of interest" description="Disordered" evidence="1">
    <location>
        <begin position="1"/>
        <end position="23"/>
    </location>
</feature>
<dbReference type="EMBL" id="BK014928">
    <property type="protein sequence ID" value="DAD83148.1"/>
    <property type="molecule type" value="Genomic_DNA"/>
</dbReference>
<organism evidence="2">
    <name type="scientific">Podoviridae sp. ctlpi2</name>
    <dbReference type="NCBI Taxonomy" id="2826574"/>
    <lineage>
        <taxon>Viruses</taxon>
        <taxon>Duplodnaviria</taxon>
        <taxon>Heunggongvirae</taxon>
        <taxon>Uroviricota</taxon>
        <taxon>Caudoviricetes</taxon>
    </lineage>
</organism>
<proteinExistence type="predicted"/>
<name>A0A8S5MLR5_9CAUD</name>
<sequence>MRVGSVSPATTTAAHTQKATDRTPCNLIKRAARAKDNAHKWLAPVAGPRGWCPCRP</sequence>
<evidence type="ECO:0000313" key="2">
    <source>
        <dbReference type="EMBL" id="DAD83148.1"/>
    </source>
</evidence>
<accession>A0A8S5MLR5</accession>
<protein>
    <submittedName>
        <fullName evidence="2">Uncharacterized protein</fullName>
    </submittedName>
</protein>
<reference evidence="2" key="1">
    <citation type="journal article" date="2021" name="Proc. Natl. Acad. Sci. U.S.A.">
        <title>A Catalog of Tens of Thousands of Viruses from Human Metagenomes Reveals Hidden Associations with Chronic Diseases.</title>
        <authorList>
            <person name="Tisza M.J."/>
            <person name="Buck C.B."/>
        </authorList>
    </citation>
    <scope>NUCLEOTIDE SEQUENCE</scope>
    <source>
        <strain evidence="2">Ctlpi2</strain>
    </source>
</reference>